<keyword evidence="10" id="KW-0325">Glycoprotein</keyword>
<protein>
    <recommendedName>
        <fullName evidence="14">Protein kinase domain-containing protein</fullName>
    </recommendedName>
</protein>
<comment type="caution">
    <text evidence="15">The sequence shown here is derived from an EMBL/GenBank/DDBJ whole genome shotgun (WGS) entry which is preliminary data.</text>
</comment>
<feature type="domain" description="Protein kinase" evidence="14">
    <location>
        <begin position="338"/>
        <end position="585"/>
    </location>
</feature>
<dbReference type="SUPFAM" id="SSF56112">
    <property type="entry name" value="Protein kinase-like (PK-like)"/>
    <property type="match status" value="1"/>
</dbReference>
<dbReference type="Gene3D" id="3.30.200.20">
    <property type="entry name" value="Phosphorylase Kinase, domain 1"/>
    <property type="match status" value="1"/>
</dbReference>
<dbReference type="PROSITE" id="PS50011">
    <property type="entry name" value="PROTEIN_KINASE_DOM"/>
    <property type="match status" value="1"/>
</dbReference>
<dbReference type="Pfam" id="PF08263">
    <property type="entry name" value="LRRNT_2"/>
    <property type="match status" value="1"/>
</dbReference>
<keyword evidence="3 12" id="KW-0812">Transmembrane</keyword>
<dbReference type="InterPro" id="IPR000719">
    <property type="entry name" value="Prot_kinase_dom"/>
</dbReference>
<dbReference type="PANTHER" id="PTHR48007">
    <property type="entry name" value="LEUCINE-RICH REPEAT RECEPTOR-LIKE PROTEIN KINASE PXC1"/>
    <property type="match status" value="1"/>
</dbReference>
<keyword evidence="7" id="KW-0067">ATP-binding</keyword>
<evidence type="ECO:0000256" key="11">
    <source>
        <dbReference type="SAM" id="MobiDB-lite"/>
    </source>
</evidence>
<evidence type="ECO:0000256" key="13">
    <source>
        <dbReference type="SAM" id="SignalP"/>
    </source>
</evidence>
<evidence type="ECO:0000256" key="12">
    <source>
        <dbReference type="SAM" id="Phobius"/>
    </source>
</evidence>
<keyword evidence="8 12" id="KW-1133">Transmembrane helix</keyword>
<dbReference type="Gene3D" id="1.10.510.10">
    <property type="entry name" value="Transferase(Phosphotransferase) domain 1"/>
    <property type="match status" value="1"/>
</dbReference>
<sequence length="592" mass="65326">MAPNNLPLRRFIALILLSLQIVNSSCKLESEILLDFKQPLKSNNNGGILSSWNSSVPPCSGDKENWDGVICQNGTVWGLKLENMGLLGAIDVESLNDLPGLRTISLMNNNFEGTIPALNKLGELKTVYLSNNKFSGNIEANAFEGMHSLKKVHLENNQFTGPIPSSLTTLPKLMELSLDGNQFEGQIPDFKLGVLRFLNVSNNRLQGPIPASFSQMNASSFSGNTNLCGAPLNPCPSTSASKVPVVTIVLVAVSVVALLVIVAIIIVLQKRGHQTPQTSASSPPLHGHRKVASDDLDRAEQGGASPAHSTTSKKGENVGKLSFLREDVEKFDLPDLLKASAEVLGSGYFGSSYKAALMTGKMMVVKRFRHMNNVGREEFQEHMRRLGRLRHNNLLPVVAFYYRKEEKLLVSEIIKGVAKGLLYLYNELPSLIVPHGHLKSSNVLLNESFEPLLTDYGLVPVVNLEHAEDVLVAYKSPEYKQSNRVTKKTDVWSLGILILEILTGKFPANILQQGKGGDTDLVTWVHSVVREDQWNRDEVFDKDMGVAKNCEGEMVKLLKIGMCCAESDVEKRWDMKEAIEKIEEVKEKDNDE</sequence>
<keyword evidence="2" id="KW-0433">Leucine-rich repeat</keyword>
<evidence type="ECO:0000256" key="6">
    <source>
        <dbReference type="ARBA" id="ARBA00022741"/>
    </source>
</evidence>
<feature type="non-terminal residue" evidence="15">
    <location>
        <position position="592"/>
    </location>
</feature>
<comment type="subcellular location">
    <subcellularLocation>
        <location evidence="1">Membrane</location>
    </subcellularLocation>
</comment>
<dbReference type="FunFam" id="3.30.200.20:FF:000307">
    <property type="entry name" value="pollen receptor-like kinase 1"/>
    <property type="match status" value="1"/>
</dbReference>
<reference evidence="15 16" key="1">
    <citation type="journal article" date="2019" name="Genome Biol. Evol.">
        <title>The Rhododendron genome and chromosomal organization provide insight into shared whole-genome duplications across the heath family (Ericaceae).</title>
        <authorList>
            <person name="Soza V.L."/>
            <person name="Lindsley D."/>
            <person name="Waalkes A."/>
            <person name="Ramage E."/>
            <person name="Patwardhan R.P."/>
            <person name="Burton J.N."/>
            <person name="Adey A."/>
            <person name="Kumar A."/>
            <person name="Qiu R."/>
            <person name="Shendure J."/>
            <person name="Hall B."/>
        </authorList>
    </citation>
    <scope>NUCLEOTIDE SEQUENCE [LARGE SCALE GENOMIC DNA]</scope>
    <source>
        <strain evidence="15">RSF 1966-606</strain>
    </source>
</reference>
<dbReference type="InterPro" id="IPR013210">
    <property type="entry name" value="LRR_N_plant-typ"/>
</dbReference>
<dbReference type="SUPFAM" id="SSF52058">
    <property type="entry name" value="L domain-like"/>
    <property type="match status" value="1"/>
</dbReference>
<keyword evidence="16" id="KW-1185">Reference proteome</keyword>
<accession>A0A6A4M7X4</accession>
<feature type="non-terminal residue" evidence="15">
    <location>
        <position position="1"/>
    </location>
</feature>
<dbReference type="Pfam" id="PF00069">
    <property type="entry name" value="Pkinase"/>
    <property type="match status" value="1"/>
</dbReference>
<dbReference type="FunFam" id="3.80.10.10:FF:000400">
    <property type="entry name" value="Nuclear pore complex protein NUP107"/>
    <property type="match status" value="1"/>
</dbReference>
<dbReference type="Gene3D" id="3.80.10.10">
    <property type="entry name" value="Ribonuclease Inhibitor"/>
    <property type="match status" value="2"/>
</dbReference>
<dbReference type="PANTHER" id="PTHR48007:SF19">
    <property type="entry name" value="POLLEN RECEPTOR-LIKE KINASE 5"/>
    <property type="match status" value="1"/>
</dbReference>
<proteinExistence type="predicted"/>
<keyword evidence="6" id="KW-0547">Nucleotide-binding</keyword>
<gene>
    <name evidence="15" type="ORF">C3L33_05211</name>
</gene>
<dbReference type="Proteomes" id="UP000428333">
    <property type="component" value="Linkage Group LG03"/>
</dbReference>
<keyword evidence="5" id="KW-0677">Repeat</keyword>
<feature type="chain" id="PRO_5025453133" description="Protein kinase domain-containing protein" evidence="13">
    <location>
        <begin position="25"/>
        <end position="592"/>
    </location>
</feature>
<name>A0A6A4M7X4_9ERIC</name>
<dbReference type="Pfam" id="PF00560">
    <property type="entry name" value="LRR_1"/>
    <property type="match status" value="1"/>
</dbReference>
<dbReference type="GO" id="GO:0016020">
    <property type="term" value="C:membrane"/>
    <property type="evidence" value="ECO:0007669"/>
    <property type="project" value="UniProtKB-SubCell"/>
</dbReference>
<dbReference type="OrthoDB" id="418615at2759"/>
<keyword evidence="9 12" id="KW-0472">Membrane</keyword>
<feature type="signal peptide" evidence="13">
    <location>
        <begin position="1"/>
        <end position="24"/>
    </location>
</feature>
<evidence type="ECO:0000256" key="3">
    <source>
        <dbReference type="ARBA" id="ARBA00022692"/>
    </source>
</evidence>
<dbReference type="GO" id="GO:0005524">
    <property type="term" value="F:ATP binding"/>
    <property type="evidence" value="ECO:0007669"/>
    <property type="project" value="UniProtKB-KW"/>
</dbReference>
<dbReference type="InterPro" id="IPR046959">
    <property type="entry name" value="PRK1-6/SRF4-like"/>
</dbReference>
<keyword evidence="4 13" id="KW-0732">Signal</keyword>
<dbReference type="GO" id="GO:0004672">
    <property type="term" value="F:protein kinase activity"/>
    <property type="evidence" value="ECO:0007669"/>
    <property type="project" value="InterPro"/>
</dbReference>
<evidence type="ECO:0000256" key="4">
    <source>
        <dbReference type="ARBA" id="ARBA00022729"/>
    </source>
</evidence>
<evidence type="ECO:0000256" key="10">
    <source>
        <dbReference type="ARBA" id="ARBA00023180"/>
    </source>
</evidence>
<feature type="region of interest" description="Disordered" evidence="11">
    <location>
        <begin position="275"/>
        <end position="316"/>
    </location>
</feature>
<evidence type="ECO:0000256" key="9">
    <source>
        <dbReference type="ARBA" id="ARBA00023136"/>
    </source>
</evidence>
<evidence type="ECO:0000256" key="1">
    <source>
        <dbReference type="ARBA" id="ARBA00004370"/>
    </source>
</evidence>
<organism evidence="15 16">
    <name type="scientific">Rhododendron williamsianum</name>
    <dbReference type="NCBI Taxonomy" id="262921"/>
    <lineage>
        <taxon>Eukaryota</taxon>
        <taxon>Viridiplantae</taxon>
        <taxon>Streptophyta</taxon>
        <taxon>Embryophyta</taxon>
        <taxon>Tracheophyta</taxon>
        <taxon>Spermatophyta</taxon>
        <taxon>Magnoliopsida</taxon>
        <taxon>eudicotyledons</taxon>
        <taxon>Gunneridae</taxon>
        <taxon>Pentapetalae</taxon>
        <taxon>asterids</taxon>
        <taxon>Ericales</taxon>
        <taxon>Ericaceae</taxon>
        <taxon>Ericoideae</taxon>
        <taxon>Rhodoreae</taxon>
        <taxon>Rhododendron</taxon>
    </lineage>
</organism>
<dbReference type="InterPro" id="IPR032675">
    <property type="entry name" value="LRR_dom_sf"/>
</dbReference>
<dbReference type="InterPro" id="IPR001611">
    <property type="entry name" value="Leu-rich_rpt"/>
</dbReference>
<dbReference type="Pfam" id="PF13855">
    <property type="entry name" value="LRR_8"/>
    <property type="match status" value="1"/>
</dbReference>
<evidence type="ECO:0000256" key="5">
    <source>
        <dbReference type="ARBA" id="ARBA00022737"/>
    </source>
</evidence>
<evidence type="ECO:0000313" key="16">
    <source>
        <dbReference type="Proteomes" id="UP000428333"/>
    </source>
</evidence>
<evidence type="ECO:0000256" key="7">
    <source>
        <dbReference type="ARBA" id="ARBA00022840"/>
    </source>
</evidence>
<feature type="compositionally biased region" description="Basic and acidic residues" evidence="11">
    <location>
        <begin position="291"/>
        <end position="300"/>
    </location>
</feature>
<evidence type="ECO:0000256" key="8">
    <source>
        <dbReference type="ARBA" id="ARBA00022989"/>
    </source>
</evidence>
<dbReference type="InterPro" id="IPR011009">
    <property type="entry name" value="Kinase-like_dom_sf"/>
</dbReference>
<dbReference type="AlphaFoldDB" id="A0A6A4M7X4"/>
<evidence type="ECO:0000256" key="2">
    <source>
        <dbReference type="ARBA" id="ARBA00022614"/>
    </source>
</evidence>
<evidence type="ECO:0000313" key="15">
    <source>
        <dbReference type="EMBL" id="KAE9462877.1"/>
    </source>
</evidence>
<feature type="transmembrane region" description="Helical" evidence="12">
    <location>
        <begin position="245"/>
        <end position="268"/>
    </location>
</feature>
<evidence type="ECO:0000259" key="14">
    <source>
        <dbReference type="PROSITE" id="PS50011"/>
    </source>
</evidence>
<dbReference type="EMBL" id="QEFC01000650">
    <property type="protein sequence ID" value="KAE9462877.1"/>
    <property type="molecule type" value="Genomic_DNA"/>
</dbReference>